<dbReference type="AlphaFoldDB" id="A0AAV3U614"/>
<proteinExistence type="predicted"/>
<keyword evidence="2" id="KW-1185">Reference proteome</keyword>
<dbReference type="SUPFAM" id="SSF54427">
    <property type="entry name" value="NTF2-like"/>
    <property type="match status" value="1"/>
</dbReference>
<name>A0AAV3U614_9ALTE</name>
<sequence length="121" mass="13457">MALPEASKIEQFMHEQVNAWNSSDRDRFFTAYEKIAPGGIEIEYVGGVKGEGAAILKGMWSQQQAKINIEEKALVVVGNEAVAHNHNVVKGTDMIIDTIEHYTFAEDGSLFIRYFIKAPQG</sequence>
<evidence type="ECO:0000313" key="1">
    <source>
        <dbReference type="EMBL" id="GAA4951767.1"/>
    </source>
</evidence>
<evidence type="ECO:0008006" key="3">
    <source>
        <dbReference type="Google" id="ProtNLM"/>
    </source>
</evidence>
<gene>
    <name evidence="1" type="ORF">GCM10025791_35440</name>
</gene>
<dbReference type="RefSeq" id="WP_345425556.1">
    <property type="nucleotide sequence ID" value="NZ_AP031496.1"/>
</dbReference>
<protein>
    <recommendedName>
        <fullName evidence="3">SnoaL-like domain-containing protein</fullName>
    </recommendedName>
</protein>
<dbReference type="Proteomes" id="UP001409585">
    <property type="component" value="Unassembled WGS sequence"/>
</dbReference>
<dbReference type="InterPro" id="IPR032710">
    <property type="entry name" value="NTF2-like_dom_sf"/>
</dbReference>
<evidence type="ECO:0000313" key="2">
    <source>
        <dbReference type="Proteomes" id="UP001409585"/>
    </source>
</evidence>
<comment type="caution">
    <text evidence="1">The sequence shown here is derived from an EMBL/GenBank/DDBJ whole genome shotgun (WGS) entry which is preliminary data.</text>
</comment>
<dbReference type="EMBL" id="BAABLX010000029">
    <property type="protein sequence ID" value="GAA4951767.1"/>
    <property type="molecule type" value="Genomic_DNA"/>
</dbReference>
<reference evidence="2" key="1">
    <citation type="journal article" date="2019" name="Int. J. Syst. Evol. Microbiol.">
        <title>The Global Catalogue of Microorganisms (GCM) 10K type strain sequencing project: providing services to taxonomists for standard genome sequencing and annotation.</title>
        <authorList>
            <consortium name="The Broad Institute Genomics Platform"/>
            <consortium name="The Broad Institute Genome Sequencing Center for Infectious Disease"/>
            <person name="Wu L."/>
            <person name="Ma J."/>
        </authorList>
    </citation>
    <scope>NUCLEOTIDE SEQUENCE [LARGE SCALE GENOMIC DNA]</scope>
    <source>
        <strain evidence="2">JCM 19134</strain>
    </source>
</reference>
<organism evidence="1 2">
    <name type="scientific">Halioxenophilus aromaticivorans</name>
    <dbReference type="NCBI Taxonomy" id="1306992"/>
    <lineage>
        <taxon>Bacteria</taxon>
        <taxon>Pseudomonadati</taxon>
        <taxon>Pseudomonadota</taxon>
        <taxon>Gammaproteobacteria</taxon>
        <taxon>Alteromonadales</taxon>
        <taxon>Alteromonadaceae</taxon>
        <taxon>Halioxenophilus</taxon>
    </lineage>
</organism>
<accession>A0AAV3U614</accession>
<dbReference type="Gene3D" id="3.10.450.50">
    <property type="match status" value="1"/>
</dbReference>